<proteinExistence type="predicted"/>
<gene>
    <name evidence="1" type="ORF">ANN_03994</name>
</gene>
<dbReference type="Proteomes" id="UP001148838">
    <property type="component" value="Unassembled WGS sequence"/>
</dbReference>
<dbReference type="EMBL" id="JAJSOF020000013">
    <property type="protein sequence ID" value="KAJ4442408.1"/>
    <property type="molecule type" value="Genomic_DNA"/>
</dbReference>
<organism evidence="1 2">
    <name type="scientific">Periplaneta americana</name>
    <name type="common">American cockroach</name>
    <name type="synonym">Blatta americana</name>
    <dbReference type="NCBI Taxonomy" id="6978"/>
    <lineage>
        <taxon>Eukaryota</taxon>
        <taxon>Metazoa</taxon>
        <taxon>Ecdysozoa</taxon>
        <taxon>Arthropoda</taxon>
        <taxon>Hexapoda</taxon>
        <taxon>Insecta</taxon>
        <taxon>Pterygota</taxon>
        <taxon>Neoptera</taxon>
        <taxon>Polyneoptera</taxon>
        <taxon>Dictyoptera</taxon>
        <taxon>Blattodea</taxon>
        <taxon>Blattoidea</taxon>
        <taxon>Blattidae</taxon>
        <taxon>Blattinae</taxon>
        <taxon>Periplaneta</taxon>
    </lineage>
</organism>
<sequence length="124" mass="14555">MDVRSFRGANIDSDHYLVLSRVRSRISNMRKDKGVRINKRFNSDRLKDPDIASLYINKLDECLKSPELEPNTPSTVEESWAQLSFKIKETADQILGRQDNRSNNQDDWFDDDCRAVTDEKNRKY</sequence>
<evidence type="ECO:0000313" key="1">
    <source>
        <dbReference type="EMBL" id="KAJ4442408.1"/>
    </source>
</evidence>
<evidence type="ECO:0000313" key="2">
    <source>
        <dbReference type="Proteomes" id="UP001148838"/>
    </source>
</evidence>
<protein>
    <submittedName>
        <fullName evidence="1">Uncharacterized protein</fullName>
    </submittedName>
</protein>
<accession>A0ABQ8T7C6</accession>
<name>A0ABQ8T7C6_PERAM</name>
<comment type="caution">
    <text evidence="1">The sequence shown here is derived from an EMBL/GenBank/DDBJ whole genome shotgun (WGS) entry which is preliminary data.</text>
</comment>
<reference evidence="1 2" key="1">
    <citation type="journal article" date="2022" name="Allergy">
        <title>Genome assembly and annotation of Periplaneta americana reveal a comprehensive cockroach allergen profile.</title>
        <authorList>
            <person name="Wang L."/>
            <person name="Xiong Q."/>
            <person name="Saelim N."/>
            <person name="Wang L."/>
            <person name="Nong W."/>
            <person name="Wan A.T."/>
            <person name="Shi M."/>
            <person name="Liu X."/>
            <person name="Cao Q."/>
            <person name="Hui J.H.L."/>
            <person name="Sookrung N."/>
            <person name="Leung T.F."/>
            <person name="Tungtrongchitr A."/>
            <person name="Tsui S.K.W."/>
        </authorList>
    </citation>
    <scope>NUCLEOTIDE SEQUENCE [LARGE SCALE GENOMIC DNA]</scope>
    <source>
        <strain evidence="1">PWHHKU_190912</strain>
    </source>
</reference>
<keyword evidence="2" id="KW-1185">Reference proteome</keyword>